<dbReference type="PROSITE" id="PS00105">
    <property type="entry name" value="AA_TRANSFER_CLASS_1"/>
    <property type="match status" value="1"/>
</dbReference>
<evidence type="ECO:0000313" key="5">
    <source>
        <dbReference type="EMBL" id="UPM41844.1"/>
    </source>
</evidence>
<gene>
    <name evidence="5" type="ORF">MW046_07565</name>
</gene>
<feature type="domain" description="Aminotransferase class I/classII large" evidence="4">
    <location>
        <begin position="51"/>
        <end position="330"/>
    </location>
</feature>
<dbReference type="InterPro" id="IPR004838">
    <property type="entry name" value="NHTrfase_class1_PyrdxlP-BS"/>
</dbReference>
<dbReference type="Gene3D" id="3.90.1150.10">
    <property type="entry name" value="Aspartate Aminotransferase, domain 1"/>
    <property type="match status" value="1"/>
</dbReference>
<reference evidence="5" key="1">
    <citation type="submission" date="2022-04" db="EMBL/GenBank/DDBJ databases">
        <title>Halocatena sp. nov., isolated from a salt lake.</title>
        <authorList>
            <person name="Cui H.-L."/>
        </authorList>
    </citation>
    <scope>NUCLEOTIDE SEQUENCE</scope>
    <source>
        <strain evidence="5">AD-1</strain>
    </source>
</reference>
<dbReference type="PANTHER" id="PTHR42885:SF1">
    <property type="entry name" value="THREONINE-PHOSPHATE DECARBOXYLASE"/>
    <property type="match status" value="1"/>
</dbReference>
<protein>
    <recommendedName>
        <fullName evidence="3">Aminotransferase</fullName>
        <ecNumber evidence="3">2.6.1.-</ecNumber>
    </recommendedName>
</protein>
<dbReference type="InterPro" id="IPR015421">
    <property type="entry name" value="PyrdxlP-dep_Trfase_major"/>
</dbReference>
<dbReference type="InterPro" id="IPR015422">
    <property type="entry name" value="PyrdxlP-dep_Trfase_small"/>
</dbReference>
<dbReference type="CDD" id="cd00609">
    <property type="entry name" value="AAT_like"/>
    <property type="match status" value="1"/>
</dbReference>
<dbReference type="Gene3D" id="3.40.640.10">
    <property type="entry name" value="Type I PLP-dependent aspartate aminotransferase-like (Major domain)"/>
    <property type="match status" value="1"/>
</dbReference>
<dbReference type="InterPro" id="IPR004839">
    <property type="entry name" value="Aminotransferase_I/II_large"/>
</dbReference>
<keyword evidence="2" id="KW-0663">Pyridoxal phosphate</keyword>
<dbReference type="GO" id="GO:0030170">
    <property type="term" value="F:pyridoxal phosphate binding"/>
    <property type="evidence" value="ECO:0007669"/>
    <property type="project" value="InterPro"/>
</dbReference>
<evidence type="ECO:0000256" key="3">
    <source>
        <dbReference type="RuleBase" id="RU000481"/>
    </source>
</evidence>
<keyword evidence="3" id="KW-0808">Transferase</keyword>
<keyword evidence="3 5" id="KW-0032">Aminotransferase</keyword>
<evidence type="ECO:0000256" key="1">
    <source>
        <dbReference type="ARBA" id="ARBA00001933"/>
    </source>
</evidence>
<dbReference type="Pfam" id="PF00155">
    <property type="entry name" value="Aminotran_1_2"/>
    <property type="match status" value="1"/>
</dbReference>
<dbReference type="Proteomes" id="UP000831768">
    <property type="component" value="Chromosome"/>
</dbReference>
<dbReference type="EMBL" id="CP096019">
    <property type="protein sequence ID" value="UPM41844.1"/>
    <property type="molecule type" value="Genomic_DNA"/>
</dbReference>
<dbReference type="KEGG" id="haad:MW046_07565"/>
<sequence length="333" mass="36033">MEPDAVDSVDRVEHGSDPAVEYDFSANCNPRIPDGTREVYRAALERARSYPDGYDAFRRAAAAFVGCAPQQVIPTAGGMAAIRLTIETVVTASSSVLVPTPSFGEYAREVRLQGATPAFVPFEELLAVDPEDHALVVLPTPNNPTGELPDRDDLLAFVDRCRSVDTVVLVDEAFLGFTDQPSLAGTPGVVVARSLTKLFGLPGLRMGYAVATDEVGERLHNAVKPWAMGVPSAAVGSHCLAASEFVARTRERVRRERDRLTEALSDRFEVASSRAPFVLVDVGTDPGPIRRSLRAAGIAVRDATTFRRLDTHIRIAVRTPEENELLIDALLDV</sequence>
<name>A0A8T9ZYT2_9EURY</name>
<dbReference type="EC" id="2.6.1.-" evidence="3"/>
<dbReference type="GeneID" id="71927894"/>
<dbReference type="GO" id="GO:0008483">
    <property type="term" value="F:transaminase activity"/>
    <property type="evidence" value="ECO:0007669"/>
    <property type="project" value="UniProtKB-KW"/>
</dbReference>
<dbReference type="PANTHER" id="PTHR42885">
    <property type="entry name" value="HISTIDINOL-PHOSPHATE AMINOTRANSFERASE-RELATED"/>
    <property type="match status" value="1"/>
</dbReference>
<comment type="similarity">
    <text evidence="3">Belongs to the class-I pyridoxal-phosphate-dependent aminotransferase family.</text>
</comment>
<organism evidence="5 6">
    <name type="scientific">Halocatena salina</name>
    <dbReference type="NCBI Taxonomy" id="2934340"/>
    <lineage>
        <taxon>Archaea</taxon>
        <taxon>Methanobacteriati</taxon>
        <taxon>Methanobacteriota</taxon>
        <taxon>Stenosarchaea group</taxon>
        <taxon>Halobacteria</taxon>
        <taxon>Halobacteriales</taxon>
        <taxon>Natronomonadaceae</taxon>
        <taxon>Halocatena</taxon>
    </lineage>
</organism>
<comment type="cofactor">
    <cofactor evidence="1 3">
        <name>pyridoxal 5'-phosphate</name>
        <dbReference type="ChEBI" id="CHEBI:597326"/>
    </cofactor>
</comment>
<evidence type="ECO:0000256" key="2">
    <source>
        <dbReference type="ARBA" id="ARBA00022898"/>
    </source>
</evidence>
<proteinExistence type="inferred from homology"/>
<evidence type="ECO:0000259" key="4">
    <source>
        <dbReference type="Pfam" id="PF00155"/>
    </source>
</evidence>
<accession>A0A8T9ZYT2</accession>
<keyword evidence="6" id="KW-1185">Reference proteome</keyword>
<dbReference type="AlphaFoldDB" id="A0A8T9ZYT2"/>
<dbReference type="RefSeq" id="WP_247992524.1">
    <property type="nucleotide sequence ID" value="NZ_CP096019.1"/>
</dbReference>
<evidence type="ECO:0000313" key="6">
    <source>
        <dbReference type="Proteomes" id="UP000831768"/>
    </source>
</evidence>
<dbReference type="InterPro" id="IPR015424">
    <property type="entry name" value="PyrdxlP-dep_Trfase"/>
</dbReference>
<dbReference type="SUPFAM" id="SSF53383">
    <property type="entry name" value="PLP-dependent transferases"/>
    <property type="match status" value="1"/>
</dbReference>